<dbReference type="InterPro" id="IPR052380">
    <property type="entry name" value="Viral_DNA_packaging_terminase"/>
</dbReference>
<evidence type="ECO:0000313" key="3">
    <source>
        <dbReference type="Proteomes" id="UP000284152"/>
    </source>
</evidence>
<dbReference type="EMBL" id="QRNS01000014">
    <property type="protein sequence ID" value="RHK62613.1"/>
    <property type="molecule type" value="Genomic_DNA"/>
</dbReference>
<comment type="caution">
    <text evidence="2">The sequence shown here is derived from an EMBL/GenBank/DDBJ whole genome shotgun (WGS) entry which is preliminary data.</text>
</comment>
<name>A0A415H597_9FIRM</name>
<dbReference type="Gene3D" id="3.30.420.280">
    <property type="match status" value="1"/>
</dbReference>
<dbReference type="Gene3D" id="3.40.50.300">
    <property type="entry name" value="P-loop containing nucleotide triphosphate hydrolases"/>
    <property type="match status" value="1"/>
</dbReference>
<dbReference type="AlphaFoldDB" id="A0A415H597"/>
<dbReference type="Pfam" id="PF05133">
    <property type="entry name" value="SPP1_portal"/>
    <property type="match status" value="1"/>
</dbReference>
<proteinExistence type="predicted"/>
<dbReference type="PANTHER" id="PTHR39184">
    <property type="match status" value="1"/>
</dbReference>
<dbReference type="NCBIfam" id="TIGR01547">
    <property type="entry name" value="phage_term_2"/>
    <property type="match status" value="1"/>
</dbReference>
<protein>
    <submittedName>
        <fullName evidence="2">PBSX family phage terminase large subunit</fullName>
    </submittedName>
</protein>
<evidence type="ECO:0000259" key="1">
    <source>
        <dbReference type="Pfam" id="PF04466"/>
    </source>
</evidence>
<dbReference type="Proteomes" id="UP000284152">
    <property type="component" value="Unassembled WGS sequence"/>
</dbReference>
<feature type="domain" description="Phage terminase large subunit N-terminal" evidence="1">
    <location>
        <begin position="15"/>
        <end position="224"/>
    </location>
</feature>
<sequence>MIPKYLAIFNNRKVKHIILTSGRAGTKSSYAAIRTDYQVVSDPHGSAVVLRKHHNKLRKTVYKEMIRGINRLGISKKKFAITKSPMEITYKKYDTTIYFSGSDGIDDTKGIIDEDKPIKLVVLDELTEFFDDGEGEDELSNIEATFVRGNSSGFQMIYLYNPPKNPNAPINQWCKKMEKREDCIHIHTDYRDVPVSWLGQALVDSAEAMKRADEKMYRWVWLGQAVGVDELIYYMFGDRHRQKPDPNRRYDRIYIGGDYGQQNATTFEAFGLDTYRKKFPGLGEYYHSGRETGKQKSPSEYAQDLVEFMNELHEQYDNRVFYIFLDPSAKGLAEEIRRATRAVRLDYQVFLRDAENDPMGVAIFANAIDTLKKLDIEYDSYCNEFELGRKRIFVRPEMLTNADGTPAFDPDDSVFYALPEDDANGEGLLKEIDMSLRAEQHSKAINDDLNYLSLKCGFGTDRYQFGATGAKTATEIISENSDMYRMIKKHEILLEDALRQLIQIIIRLGMILGNTLNPECEITIDFDDSIIEDKETERSRDRQDVSMGVMSLVEYRAKWYGESEEDAAKNLPEQNQVME</sequence>
<dbReference type="InterPro" id="IPR027417">
    <property type="entry name" value="P-loop_NTPase"/>
</dbReference>
<evidence type="ECO:0000313" key="2">
    <source>
        <dbReference type="EMBL" id="RHK62613.1"/>
    </source>
</evidence>
<gene>
    <name evidence="2" type="ORF">DW054_09770</name>
</gene>
<dbReference type="InterPro" id="IPR035412">
    <property type="entry name" value="Terminase_L_N"/>
</dbReference>
<reference evidence="2 3" key="1">
    <citation type="submission" date="2018-08" db="EMBL/GenBank/DDBJ databases">
        <title>A genome reference for cultivated species of the human gut microbiota.</title>
        <authorList>
            <person name="Zou Y."/>
            <person name="Xue W."/>
            <person name="Luo G."/>
        </authorList>
    </citation>
    <scope>NUCLEOTIDE SEQUENCE [LARGE SCALE GENOMIC DNA]</scope>
    <source>
        <strain evidence="2 3">AF42-21</strain>
    </source>
</reference>
<organism evidence="2 3">
    <name type="scientific">Dorea formicigenerans</name>
    <dbReference type="NCBI Taxonomy" id="39486"/>
    <lineage>
        <taxon>Bacteria</taxon>
        <taxon>Bacillati</taxon>
        <taxon>Bacillota</taxon>
        <taxon>Clostridia</taxon>
        <taxon>Lachnospirales</taxon>
        <taxon>Lachnospiraceae</taxon>
        <taxon>Dorea</taxon>
    </lineage>
</organism>
<dbReference type="InterPro" id="IPR006437">
    <property type="entry name" value="Phage_terminase_lsu"/>
</dbReference>
<dbReference type="Pfam" id="PF04466">
    <property type="entry name" value="Terminase_3"/>
    <property type="match status" value="1"/>
</dbReference>
<dbReference type="InterPro" id="IPR021145">
    <property type="entry name" value="Portal_protein_SPP1_Gp6-like"/>
</dbReference>
<dbReference type="PANTHER" id="PTHR39184:SF1">
    <property type="entry name" value="PBSX PHAGE TERMINASE LARGE SUBUNIT"/>
    <property type="match status" value="1"/>
</dbReference>
<accession>A0A415H597</accession>